<evidence type="ECO:0000313" key="4">
    <source>
        <dbReference type="Proteomes" id="UP000509704"/>
    </source>
</evidence>
<dbReference type="GeneID" id="59238757"/>
<feature type="transmembrane region" description="Helical" evidence="1">
    <location>
        <begin position="55"/>
        <end position="73"/>
    </location>
</feature>
<keyword evidence="1" id="KW-0472">Membrane</keyword>
<dbReference type="InterPro" id="IPR001279">
    <property type="entry name" value="Metallo-B-lactamas"/>
</dbReference>
<dbReference type="GO" id="GO:0070290">
    <property type="term" value="F:N-acylphosphatidylethanolamine-specific phospholipase D activity"/>
    <property type="evidence" value="ECO:0007669"/>
    <property type="project" value="TreeGrafter"/>
</dbReference>
<reference evidence="3 4" key="1">
    <citation type="submission" date="2020-07" db="EMBL/GenBank/DDBJ databases">
        <title>The yeast mating-type switching endonuclease HO is a domesticated member of an unorthodox homing genetic element family.</title>
        <authorList>
            <person name="Coughlan A.Y."/>
            <person name="Lombardi L."/>
            <person name="Braun-Galleani S."/>
            <person name="Martos A.R."/>
            <person name="Galeote V."/>
            <person name="Bigey F."/>
            <person name="Dequin S."/>
            <person name="Byrne K.P."/>
            <person name="Wolfe K.H."/>
        </authorList>
    </citation>
    <scope>NUCLEOTIDE SEQUENCE [LARGE SCALE GENOMIC DNA]</scope>
    <source>
        <strain evidence="3 4">NRRL Y-6702</strain>
    </source>
</reference>
<name>A0A7H9B9I3_ZYGMR</name>
<dbReference type="Gene3D" id="3.60.15.10">
    <property type="entry name" value="Ribonuclease Z/Hydroxyacylglutathione hydrolase-like"/>
    <property type="match status" value="1"/>
</dbReference>
<dbReference type="Proteomes" id="UP000509704">
    <property type="component" value="Chromosome 8"/>
</dbReference>
<dbReference type="KEGG" id="zmk:HG535_0H02810"/>
<feature type="domain" description="Metallo-beta-lactamase" evidence="2">
    <location>
        <begin position="226"/>
        <end position="426"/>
    </location>
</feature>
<dbReference type="GO" id="GO:0070292">
    <property type="term" value="P:N-acylphosphatidylethanolamine metabolic process"/>
    <property type="evidence" value="ECO:0007669"/>
    <property type="project" value="TreeGrafter"/>
</dbReference>
<dbReference type="InterPro" id="IPR036866">
    <property type="entry name" value="RibonucZ/Hydroxyglut_hydro"/>
</dbReference>
<dbReference type="SUPFAM" id="SSF56281">
    <property type="entry name" value="Metallo-hydrolase/oxidoreductase"/>
    <property type="match status" value="1"/>
</dbReference>
<sequence>MSKTMLRFVRPKSSQGLLVHRNAYLRHRFSARRTGKRFFGSHKDRNSEEGPSRHYVLGALLTILVPYTGYALFVTTSASKEIDNRREKCTKIEKIGENYQGTLVKYSPLQILGRYENPFDEYRIQTIYEFFCNRVIELFQRNRGGIPVDPVDMRSLMPIHKPTWDSDNDIIDFNNDSKPLNCQILAENSPEAVSIQYAKDPISNIPVYNTWLGQSCNYTIYNGLKILTDPLFTDFLLHEQLGPKRITEMPCNIEEIPTPDIILVSHNHPDHLDFKSIEFWKTGHPLWIVPKGLGYFMVEHGVSNVIELSWWQTCEVTKNDQTYHFSCTPAMHWSGRSLLDANRSLWCSYMLSHKGKPILFHGGDTGYVKDLFTRIKQRYGKCCRLALLPCGQYCPEWHQKPRHINPQEVIKIMKDLEAENVLGVHWGTFVLSGEYFREPKEKLEMLARWKSLEGRCFCPELGKTEKF</sequence>
<keyword evidence="1" id="KW-1133">Transmembrane helix</keyword>
<dbReference type="RefSeq" id="XP_037146679.1">
    <property type="nucleotide sequence ID" value="XM_037290784.1"/>
</dbReference>
<protein>
    <recommendedName>
        <fullName evidence="2">Metallo-beta-lactamase domain-containing protein</fullName>
    </recommendedName>
</protein>
<organism evidence="3 4">
    <name type="scientific">Zygotorulaspora mrakii</name>
    <name type="common">Zygosaccharomyces mrakii</name>
    <dbReference type="NCBI Taxonomy" id="42260"/>
    <lineage>
        <taxon>Eukaryota</taxon>
        <taxon>Fungi</taxon>
        <taxon>Dikarya</taxon>
        <taxon>Ascomycota</taxon>
        <taxon>Saccharomycotina</taxon>
        <taxon>Saccharomycetes</taxon>
        <taxon>Saccharomycetales</taxon>
        <taxon>Saccharomycetaceae</taxon>
        <taxon>Zygotorulaspora</taxon>
    </lineage>
</organism>
<keyword evidence="4" id="KW-1185">Reference proteome</keyword>
<gene>
    <name evidence="3" type="ORF">HG535_0H02810</name>
</gene>
<dbReference type="GO" id="GO:0005737">
    <property type="term" value="C:cytoplasm"/>
    <property type="evidence" value="ECO:0007669"/>
    <property type="project" value="TreeGrafter"/>
</dbReference>
<dbReference type="OrthoDB" id="332863at2759"/>
<dbReference type="PANTHER" id="PTHR15032">
    <property type="entry name" value="N-ACYL-PHOSPHATIDYLETHANOLAMINE-HYDROLYZING PHOSPHOLIPASE D"/>
    <property type="match status" value="1"/>
</dbReference>
<evidence type="ECO:0000259" key="2">
    <source>
        <dbReference type="Pfam" id="PF12706"/>
    </source>
</evidence>
<accession>A0A7H9B9I3</accession>
<dbReference type="PANTHER" id="PTHR15032:SF4">
    <property type="entry name" value="N-ACYL-PHOSPHATIDYLETHANOLAMINE-HYDROLYZING PHOSPHOLIPASE D"/>
    <property type="match status" value="1"/>
</dbReference>
<dbReference type="GO" id="GO:0070291">
    <property type="term" value="P:N-acylethanolamine metabolic process"/>
    <property type="evidence" value="ECO:0007669"/>
    <property type="project" value="TreeGrafter"/>
</dbReference>
<dbReference type="EMBL" id="CP058611">
    <property type="protein sequence ID" value="QLG74954.1"/>
    <property type="molecule type" value="Genomic_DNA"/>
</dbReference>
<evidence type="ECO:0000256" key="1">
    <source>
        <dbReference type="SAM" id="Phobius"/>
    </source>
</evidence>
<dbReference type="Pfam" id="PF12706">
    <property type="entry name" value="Lactamase_B_2"/>
    <property type="match status" value="1"/>
</dbReference>
<proteinExistence type="predicted"/>
<keyword evidence="1" id="KW-0812">Transmembrane</keyword>
<evidence type="ECO:0000313" key="3">
    <source>
        <dbReference type="EMBL" id="QLG74954.1"/>
    </source>
</evidence>
<dbReference type="AlphaFoldDB" id="A0A7H9B9I3"/>